<dbReference type="GO" id="GO:0016020">
    <property type="term" value="C:membrane"/>
    <property type="evidence" value="ECO:0007669"/>
    <property type="project" value="UniProtKB-SubCell"/>
</dbReference>
<dbReference type="InterPro" id="IPR007237">
    <property type="entry name" value="CD20-like"/>
</dbReference>
<proteinExistence type="predicted"/>
<evidence type="ECO:0000256" key="1">
    <source>
        <dbReference type="ARBA" id="ARBA00004141"/>
    </source>
</evidence>
<reference evidence="6 7" key="1">
    <citation type="submission" date="2020-03" db="EMBL/GenBank/DDBJ databases">
        <title>Dissostichus mawsoni Genome sequencing and assembly.</title>
        <authorList>
            <person name="Park H."/>
        </authorList>
    </citation>
    <scope>NUCLEOTIDE SEQUENCE [LARGE SCALE GENOMIC DNA]</scope>
    <source>
        <strain evidence="6">DM0001</strain>
        <tissue evidence="6">Muscle</tissue>
    </source>
</reference>
<keyword evidence="2 5" id="KW-0812">Transmembrane</keyword>
<feature type="transmembrane region" description="Helical" evidence="5">
    <location>
        <begin position="99"/>
        <end position="120"/>
    </location>
</feature>
<evidence type="ECO:0000313" key="7">
    <source>
        <dbReference type="Proteomes" id="UP000518266"/>
    </source>
</evidence>
<accession>A0A7J5YQS2</accession>
<name>A0A7J5YQS2_DISMA</name>
<protein>
    <submittedName>
        <fullName evidence="6">Uncharacterized protein</fullName>
    </submittedName>
</protein>
<comment type="subcellular location">
    <subcellularLocation>
        <location evidence="1">Membrane</location>
        <topology evidence="1">Multi-pass membrane protein</topology>
    </subcellularLocation>
</comment>
<keyword evidence="4 5" id="KW-0472">Membrane</keyword>
<evidence type="ECO:0000256" key="5">
    <source>
        <dbReference type="SAM" id="Phobius"/>
    </source>
</evidence>
<evidence type="ECO:0000256" key="3">
    <source>
        <dbReference type="ARBA" id="ARBA00022989"/>
    </source>
</evidence>
<organism evidence="6 7">
    <name type="scientific">Dissostichus mawsoni</name>
    <name type="common">Antarctic cod</name>
    <dbReference type="NCBI Taxonomy" id="36200"/>
    <lineage>
        <taxon>Eukaryota</taxon>
        <taxon>Metazoa</taxon>
        <taxon>Chordata</taxon>
        <taxon>Craniata</taxon>
        <taxon>Vertebrata</taxon>
        <taxon>Euteleostomi</taxon>
        <taxon>Actinopterygii</taxon>
        <taxon>Neopterygii</taxon>
        <taxon>Teleostei</taxon>
        <taxon>Neoteleostei</taxon>
        <taxon>Acanthomorphata</taxon>
        <taxon>Eupercaria</taxon>
        <taxon>Perciformes</taxon>
        <taxon>Notothenioidei</taxon>
        <taxon>Nototheniidae</taxon>
        <taxon>Dissostichus</taxon>
    </lineage>
</organism>
<dbReference type="Pfam" id="PF04103">
    <property type="entry name" value="CD20"/>
    <property type="match status" value="1"/>
</dbReference>
<dbReference type="AlphaFoldDB" id="A0A7J5YQS2"/>
<sequence>MKSSAQSPVSCETCCRSVYRSRETVILRTVRPLFSGPSDRYSPGRVAVLPARRLHTLRGGQFYWLSDFLSGSMISSEGTVAAGEPRFHRLYAWFDPESAAVVTILLGLFQVLLSVPLAYADQTLPKLFILPLVLGILIVAAGSFTIANERNSSRLLLCGCACSNVVGLLGALLAFCIYCYSLSSAHSRELCFPAADHEYTFRGSYYGCPRELLMAYCWSMTVLLLLYNTAAALLHGLLSMNAFRALKRD</sequence>
<evidence type="ECO:0000313" key="6">
    <source>
        <dbReference type="EMBL" id="KAF3851750.1"/>
    </source>
</evidence>
<evidence type="ECO:0000256" key="2">
    <source>
        <dbReference type="ARBA" id="ARBA00022692"/>
    </source>
</evidence>
<dbReference type="OrthoDB" id="8839529at2759"/>
<feature type="transmembrane region" description="Helical" evidence="5">
    <location>
        <begin position="126"/>
        <end position="148"/>
    </location>
</feature>
<gene>
    <name evidence="6" type="ORF">F7725_005105</name>
</gene>
<dbReference type="EMBL" id="JAAKFY010000009">
    <property type="protein sequence ID" value="KAF3851750.1"/>
    <property type="molecule type" value="Genomic_DNA"/>
</dbReference>
<comment type="caution">
    <text evidence="6">The sequence shown here is derived from an EMBL/GenBank/DDBJ whole genome shotgun (WGS) entry which is preliminary data.</text>
</comment>
<feature type="transmembrane region" description="Helical" evidence="5">
    <location>
        <begin position="155"/>
        <end position="180"/>
    </location>
</feature>
<feature type="transmembrane region" description="Helical" evidence="5">
    <location>
        <begin position="213"/>
        <end position="238"/>
    </location>
</feature>
<keyword evidence="7" id="KW-1185">Reference proteome</keyword>
<dbReference type="Proteomes" id="UP000518266">
    <property type="component" value="Unassembled WGS sequence"/>
</dbReference>
<evidence type="ECO:0000256" key="4">
    <source>
        <dbReference type="ARBA" id="ARBA00023136"/>
    </source>
</evidence>
<keyword evidence="3 5" id="KW-1133">Transmembrane helix</keyword>